<feature type="transmembrane region" description="Helical" evidence="1">
    <location>
        <begin position="12"/>
        <end position="32"/>
    </location>
</feature>
<dbReference type="RefSeq" id="WP_103939910.1">
    <property type="nucleotide sequence ID" value="NZ_FNVO01000010.1"/>
</dbReference>
<dbReference type="AlphaFoldDB" id="A0A1H6CMI9"/>
<dbReference type="EMBL" id="FNVO01000010">
    <property type="protein sequence ID" value="SEG74249.1"/>
    <property type="molecule type" value="Genomic_DNA"/>
</dbReference>
<feature type="transmembrane region" description="Helical" evidence="1">
    <location>
        <begin position="176"/>
        <end position="196"/>
    </location>
</feature>
<organism evidence="2 3">
    <name type="scientific">Thermomonospora echinospora</name>
    <dbReference type="NCBI Taxonomy" id="1992"/>
    <lineage>
        <taxon>Bacteria</taxon>
        <taxon>Bacillati</taxon>
        <taxon>Actinomycetota</taxon>
        <taxon>Actinomycetes</taxon>
        <taxon>Streptosporangiales</taxon>
        <taxon>Thermomonosporaceae</taxon>
        <taxon>Thermomonospora</taxon>
    </lineage>
</organism>
<evidence type="ECO:0000256" key="1">
    <source>
        <dbReference type="SAM" id="Phobius"/>
    </source>
</evidence>
<keyword evidence="1" id="KW-1133">Transmembrane helix</keyword>
<gene>
    <name evidence="2" type="ORF">SAMN04489712_110205</name>
</gene>
<dbReference type="Proteomes" id="UP000236723">
    <property type="component" value="Unassembled WGS sequence"/>
</dbReference>
<evidence type="ECO:0000313" key="3">
    <source>
        <dbReference type="Proteomes" id="UP000236723"/>
    </source>
</evidence>
<reference evidence="3" key="1">
    <citation type="submission" date="2016-10" db="EMBL/GenBank/DDBJ databases">
        <authorList>
            <person name="Varghese N."/>
            <person name="Submissions S."/>
        </authorList>
    </citation>
    <scope>NUCLEOTIDE SEQUENCE [LARGE SCALE GENOMIC DNA]</scope>
    <source>
        <strain evidence="3">DSM 43163</strain>
    </source>
</reference>
<feature type="transmembrane region" description="Helical" evidence="1">
    <location>
        <begin position="53"/>
        <end position="81"/>
    </location>
</feature>
<feature type="transmembrane region" description="Helical" evidence="1">
    <location>
        <begin position="144"/>
        <end position="164"/>
    </location>
</feature>
<dbReference type="OrthoDB" id="3682207at2"/>
<accession>A0A1H6CMI9</accession>
<proteinExistence type="predicted"/>
<protein>
    <submittedName>
        <fullName evidence="2">Uncharacterized protein</fullName>
    </submittedName>
</protein>
<keyword evidence="1" id="KW-0812">Transmembrane</keyword>
<keyword evidence="1" id="KW-0472">Membrane</keyword>
<feature type="transmembrane region" description="Helical" evidence="1">
    <location>
        <begin position="208"/>
        <end position="227"/>
    </location>
</feature>
<sequence>MAGNGEAEGGQQWLLTLLPAFPLLLLIMRVWYLSGQDPQTMLVLVQNVSPLGLVSTLLVTLMWSVPVVVLGCRALGALLRVSAPRDGGSWLVRASRRIPDWVVLVLGLLAAMIWQLRFLPALLMLLLVVFGLEVKARRGAGRAVWAACVLLPLLVAAAVYAWLAPAIWDAFTQDEVLLVLMLALPPVCTLLLVGPVPERAARPLAHGTALGGAVLAAALVSVIFLRAPVLPTLALEVDDTPEDPGPSRIVIGEVVSVDDTTTTVLDGGGVLRFIPNDRLVSKTLCRPPGQPPAIDIRVHGWHVEQTMLSWRAPRHPLVPVDPRCQGRTLH</sequence>
<keyword evidence="3" id="KW-1185">Reference proteome</keyword>
<feature type="transmembrane region" description="Helical" evidence="1">
    <location>
        <begin position="101"/>
        <end position="132"/>
    </location>
</feature>
<name>A0A1H6CMI9_9ACTN</name>
<evidence type="ECO:0000313" key="2">
    <source>
        <dbReference type="EMBL" id="SEG74249.1"/>
    </source>
</evidence>